<reference evidence="2" key="1">
    <citation type="submission" date="2021-02" db="EMBL/GenBank/DDBJ databases">
        <authorList>
            <person name="Dougan E. K."/>
            <person name="Rhodes N."/>
            <person name="Thang M."/>
            <person name="Chan C."/>
        </authorList>
    </citation>
    <scope>NUCLEOTIDE SEQUENCE</scope>
</reference>
<organism evidence="2 3">
    <name type="scientific">Symbiodinium necroappetens</name>
    <dbReference type="NCBI Taxonomy" id="1628268"/>
    <lineage>
        <taxon>Eukaryota</taxon>
        <taxon>Sar</taxon>
        <taxon>Alveolata</taxon>
        <taxon>Dinophyceae</taxon>
        <taxon>Suessiales</taxon>
        <taxon>Symbiodiniaceae</taxon>
        <taxon>Symbiodinium</taxon>
    </lineage>
</organism>
<evidence type="ECO:0000313" key="3">
    <source>
        <dbReference type="Proteomes" id="UP000601435"/>
    </source>
</evidence>
<comment type="caution">
    <text evidence="2">The sequence shown here is derived from an EMBL/GenBank/DDBJ whole genome shotgun (WGS) entry which is preliminary data.</text>
</comment>
<dbReference type="OrthoDB" id="428816at2759"/>
<feature type="compositionally biased region" description="Basic and acidic residues" evidence="1">
    <location>
        <begin position="1801"/>
        <end position="1819"/>
    </location>
</feature>
<feature type="region of interest" description="Disordered" evidence="1">
    <location>
        <begin position="1772"/>
        <end position="1819"/>
    </location>
</feature>
<evidence type="ECO:0000313" key="2">
    <source>
        <dbReference type="EMBL" id="CAE7225522.1"/>
    </source>
</evidence>
<dbReference type="Proteomes" id="UP000601435">
    <property type="component" value="Unassembled WGS sequence"/>
</dbReference>
<protein>
    <submittedName>
        <fullName evidence="2">Uncharacterized protein</fullName>
    </submittedName>
</protein>
<feature type="compositionally biased region" description="Acidic residues" evidence="1">
    <location>
        <begin position="846"/>
        <end position="857"/>
    </location>
</feature>
<feature type="region of interest" description="Disordered" evidence="1">
    <location>
        <begin position="789"/>
        <end position="868"/>
    </location>
</feature>
<accession>A0A812KK99</accession>
<sequence length="1819" mass="200262">MFDFDLQDLANLAVEHARSKLAGEEEEALGQVETVAFGQVETVEAEAAEESRTADHLMPMESSEKRAKVSGQGAWKVWTPEALLRAAFAQTSSALRQVASEIDGASAAHVLHARSFVSGVLLKKQEEGLVQELGKARHSALSEPSDPPKLWILNLMFDETELDLKLKDEGPGAWSILASHSQLSVGSAGNMVEHDFIRVPQALPRKTTSCMWAALNLGAGGLGPSNICSFADFPCVLVTCDQASANIKLLKHLHSVLPEQCFFLPMLCAQHRNGNVVERLTKLFGILPGSYCVAKCTSKGKVFKDLREAVKEQIDKDLVVMSEEPPGLQAEWSSARKQATTFLELMLQGLADDKPEERSGVSQRIQKFVDFFRGPWTGPDMSAEQVRQHVALITEHLTCDTYGGVEAIKWARNCYNQRHPAHVMLDLSKEFGSRLWLGGSIAGTDTNLMIHNHIGAVWPAAKSVQPNDTAAIRVLRYTDGTGVVHGSPDLVSVLETVDNVITMLYNGVSVLICCVNGAHRSATLCSVLLMNYVSTLRNIVDLSSRAPPTAHRVNTIRPIDFLIENQEQICHGGQVEGASGLVKVGSKGEIIPSTRYANALITPIQLRRRCFDLGFVSKTKMPMLPPVPPLAKRSCTATALRSKARPVKPRVDVKSTRRQSGTDTDSSYINVPTDGSLEVKISKKECFTTDDSMPQPKRISEDSSASGQVSADADADADDDVQPISDESMVSEEGEATATDFEIVEADFNPESPPVTPRANWTSDDFERLETVMRDLGDLNRQLLSFNSEKVEEDRQSQVSASGLVASASEQGPAEADHEEADAAPGGPSGDTMPEDPDQAFGQVAAEEDPPVDDEASSEASPQSLEPKEIQKTMDALKAQGDGEMLARIMGLLESQKVQQQAMLSRMQSRQEREDRKSTVLTSLYNRDMTRLRAELQALSVSELVTIRDEEGLTVAHHAVRLGLGPCLEFTLRKAPTLADAVTNPSGRPANWTPMMVLVDAPPGSLGGSDYAYDMLKVLVSHMSVTGLLTRSSTGATVFHISASRGNARALKKLLWSLYHKSGGDNRSDYAFNVVTSVVNSPGLKRGQGVVDAALANNIQLAMYLKHNWGGVELLRADCCKDRADSVCKAFGLVEELLLKPVLVPALNKWTKAPDEAEEEGADVGAPLNETKLWARLAKLRLVKAGVFLQDKSFHWSTVVWTVLTAPVMNIHYALFKHATWLSDRDVEGPEAVEGDFDLDVSLTASCFCKAAENPAKKAMVCLSKMLRDVSSNEWGPAVLAFGPVLSWPQARLRLLRRGFFTVVGQLWRKLLFPWTQYPWKLACLIDGEMSPLEKQRCAEDLFAQPLCCLDGFARKLRETQKSPDKLLEPDVLEFLQAVFERIVPTSTYIERLFARLTEWSGSSNQKGPKRRLSAVAAKHCVHTYEHLVKRWRKRTLKQKPTLRHKRRPDWMQGRLKGKARNGWHAFSQDCFRQHPELLRLSREDRQARLSAEWAQADKRRWAAVARSQNLQSRNAMDSSEAAVAEHAEIVGGPWNVAAADGFPLARHSVVAQCNKTQTLANEFHEKHNILQPEEADSLLGAPPEPWSLFPTCTINGCEHSMPEEQQESMQRLRTLFWRAVLQKAPASKSTGKEPLLLSFQSARRDATLSLVVAFHTLRAPLQAAVLLLHPVEMPDLAEQGVVVSLDCFSQSGRRELQLESDSVALARLARQASDWKLNVLDVGPVRQINRFDITASHPFDDKDGVDGAGLPVLVDPDTEAALAAFDELNPSSKKSLSKRRFAAFGQVGHAEPSGAKKPKKETESKKRKSKEEKKKPNK</sequence>
<dbReference type="Gene3D" id="1.25.40.20">
    <property type="entry name" value="Ankyrin repeat-containing domain"/>
    <property type="match status" value="1"/>
</dbReference>
<name>A0A812KK99_9DINO</name>
<dbReference type="SUPFAM" id="SSF52799">
    <property type="entry name" value="(Phosphotyrosine protein) phosphatases II"/>
    <property type="match status" value="1"/>
</dbReference>
<proteinExistence type="predicted"/>
<feature type="compositionally biased region" description="Low complexity" evidence="1">
    <location>
        <begin position="702"/>
        <end position="712"/>
    </location>
</feature>
<dbReference type="InterPro" id="IPR029021">
    <property type="entry name" value="Prot-tyrosine_phosphatase-like"/>
</dbReference>
<dbReference type="EMBL" id="CAJNJA010007500">
    <property type="protein sequence ID" value="CAE7225522.1"/>
    <property type="molecule type" value="Genomic_DNA"/>
</dbReference>
<dbReference type="Gene3D" id="3.90.190.10">
    <property type="entry name" value="Protein tyrosine phosphatase superfamily"/>
    <property type="match status" value="1"/>
</dbReference>
<gene>
    <name evidence="2" type="ORF">SNEC2469_LOCUS3154</name>
</gene>
<evidence type="ECO:0000256" key="1">
    <source>
        <dbReference type="SAM" id="MobiDB-lite"/>
    </source>
</evidence>
<dbReference type="InterPro" id="IPR036770">
    <property type="entry name" value="Ankyrin_rpt-contain_sf"/>
</dbReference>
<feature type="region of interest" description="Disordered" evidence="1">
    <location>
        <begin position="637"/>
        <end position="671"/>
    </location>
</feature>
<keyword evidence="3" id="KW-1185">Reference proteome</keyword>
<feature type="region of interest" description="Disordered" evidence="1">
    <location>
        <begin position="686"/>
        <end position="721"/>
    </location>
</feature>
<feature type="compositionally biased region" description="Polar residues" evidence="1">
    <location>
        <begin position="658"/>
        <end position="670"/>
    </location>
</feature>